<organism evidence="2 3">
    <name type="scientific">Methylocystis rosea</name>
    <dbReference type="NCBI Taxonomy" id="173366"/>
    <lineage>
        <taxon>Bacteria</taxon>
        <taxon>Pseudomonadati</taxon>
        <taxon>Pseudomonadota</taxon>
        <taxon>Alphaproteobacteria</taxon>
        <taxon>Hyphomicrobiales</taxon>
        <taxon>Methylocystaceae</taxon>
        <taxon>Methylocystis</taxon>
    </lineage>
</organism>
<keyword evidence="1" id="KW-0732">Signal</keyword>
<dbReference type="AlphaFoldDB" id="A0A3G8M2V4"/>
<gene>
    <name evidence="2" type="ORF">EHO51_01150</name>
</gene>
<dbReference type="KEGG" id="mros:EHO51_01150"/>
<dbReference type="Proteomes" id="UP000273982">
    <property type="component" value="Chromosome"/>
</dbReference>
<accession>A0A3G8M2V4</accession>
<sequence length="183" mass="20076">MKNQFLLKRLCAATLAASAFCFAPAAAQAADPDESELLEHFEKVDVWHAPVDYSVRYNNQDVIVTREMVAQPAPQGELCYIRFDLIKGEGDYGYGFKPGAPRDAHWGFNVLKRGTVVDQLASQLKMHVIYFYTQGPKTEAAKAVCARKQAAPTPAAGNAHKGPWADLVTKARLIHGWPAAHAP</sequence>
<dbReference type="RefSeq" id="WP_124737348.1">
    <property type="nucleotide sequence ID" value="NZ_CP034086.1"/>
</dbReference>
<evidence type="ECO:0000313" key="2">
    <source>
        <dbReference type="EMBL" id="AZG75462.1"/>
    </source>
</evidence>
<feature type="chain" id="PRO_5018017610" evidence="1">
    <location>
        <begin position="30"/>
        <end position="183"/>
    </location>
</feature>
<feature type="signal peptide" evidence="1">
    <location>
        <begin position="1"/>
        <end position="29"/>
    </location>
</feature>
<dbReference type="EMBL" id="CP034086">
    <property type="protein sequence ID" value="AZG75462.1"/>
    <property type="molecule type" value="Genomic_DNA"/>
</dbReference>
<reference evidence="2 3" key="1">
    <citation type="submission" date="2018-11" db="EMBL/GenBank/DDBJ databases">
        <title>Genome squencing of methanotrophic bacteria isolated from alkaline groundwater in Korea.</title>
        <authorList>
            <person name="Nguyen L.N."/>
        </authorList>
    </citation>
    <scope>NUCLEOTIDE SEQUENCE [LARGE SCALE GENOMIC DNA]</scope>
    <source>
        <strain evidence="2 3">GW6</strain>
    </source>
</reference>
<evidence type="ECO:0000313" key="3">
    <source>
        <dbReference type="Proteomes" id="UP000273982"/>
    </source>
</evidence>
<name>A0A3G8M2V4_9HYPH</name>
<evidence type="ECO:0000256" key="1">
    <source>
        <dbReference type="SAM" id="SignalP"/>
    </source>
</evidence>
<protein>
    <submittedName>
        <fullName evidence="2">Uncharacterized protein</fullName>
    </submittedName>
</protein>
<proteinExistence type="predicted"/>